<organism evidence="1">
    <name type="scientific">Pectobacterium phage Taid</name>
    <dbReference type="NCBI Taxonomy" id="3158139"/>
    <lineage>
        <taxon>Viruses</taxon>
        <taxon>Duplodnaviria</taxon>
        <taxon>Heunggongvirae</taxon>
        <taxon>Uroviricota</taxon>
        <taxon>Caudoviricetes</taxon>
    </lineage>
</organism>
<sequence length="93" mass="10410">MRVDFRCSINKGVAMIDDDYLSAFKVGSKPYSIAKKIIGLKSGETSGVIISVNPDDKKAKTRAYSIIDYTRRMCFIKCSTSCDVNGDFRITRK</sequence>
<protein>
    <submittedName>
        <fullName evidence="1">Uncharacterized protein</fullName>
    </submittedName>
</protein>
<reference evidence="1" key="1">
    <citation type="journal article" date="2024" name="Virus Res.">
        <title>A novel genus of Pectobacterium bacteriophages display broad host range by targeting several species of Danish soft rot isolates.</title>
        <authorList>
            <person name="Pedersen J.S."/>
            <person name="Carstens A.B."/>
            <person name="Rothgard M.M."/>
            <person name="Roy C."/>
            <person name="Viry A."/>
            <person name="Papudeshi B."/>
            <person name="Kot W."/>
            <person name="Hille F."/>
            <person name="Franz C.M.A.P."/>
            <person name="Edwards R."/>
            <person name="Hansen L.H."/>
        </authorList>
    </citation>
    <scope>NUCLEOTIDE SEQUENCE</scope>
</reference>
<dbReference type="EMBL" id="PQ008975">
    <property type="protein sequence ID" value="XDF89819.1"/>
    <property type="molecule type" value="Genomic_DNA"/>
</dbReference>
<name>A0AB39AC64_9CAUD</name>
<reference evidence="1" key="2">
    <citation type="submission" date="2024-07" db="EMBL/GenBank/DDBJ databases">
        <authorList>
            <person name="Pedersen J.S."/>
            <person name="Mulbjerg M.R."/>
            <person name="Carstens A.B."/>
            <person name="Hansen L.H."/>
        </authorList>
    </citation>
    <scope>NUCLEOTIDE SEQUENCE</scope>
</reference>
<accession>A0AB39AC64</accession>
<evidence type="ECO:0000313" key="1">
    <source>
        <dbReference type="EMBL" id="XDF89819.1"/>
    </source>
</evidence>
<gene>
    <name evidence="1" type="ORF">UFEHAQOH_CDS0059</name>
</gene>
<proteinExistence type="predicted"/>